<dbReference type="Pfam" id="PF01370">
    <property type="entry name" value="Epimerase"/>
    <property type="match status" value="1"/>
</dbReference>
<accession>A0A7J7P4H0</accession>
<evidence type="ECO:0000313" key="3">
    <source>
        <dbReference type="EMBL" id="KAF6174172.1"/>
    </source>
</evidence>
<evidence type="ECO:0000313" key="4">
    <source>
        <dbReference type="Proteomes" id="UP000541444"/>
    </source>
</evidence>
<dbReference type="InterPro" id="IPR050425">
    <property type="entry name" value="NAD(P)_dehydrat-like"/>
</dbReference>
<feature type="domain" description="NAD-dependent epimerase/dehydratase" evidence="2">
    <location>
        <begin position="8"/>
        <end position="245"/>
    </location>
</feature>
<gene>
    <name evidence="3" type="ORF">GIB67_033704</name>
</gene>
<dbReference type="PANTHER" id="PTHR10366:SF776">
    <property type="entry name" value="NAD(P)-BINDING ROSSMANN-FOLD SUPERFAMILY PROTEIN"/>
    <property type="match status" value="1"/>
</dbReference>
<reference evidence="3 4" key="1">
    <citation type="journal article" date="2020" name="IScience">
        <title>Genome Sequencing of the Endangered Kingdonia uniflora (Circaeasteraceae, Ranunculales) Reveals Potential Mechanisms of Evolutionary Specialization.</title>
        <authorList>
            <person name="Sun Y."/>
            <person name="Deng T."/>
            <person name="Zhang A."/>
            <person name="Moore M.J."/>
            <person name="Landis J.B."/>
            <person name="Lin N."/>
            <person name="Zhang H."/>
            <person name="Zhang X."/>
            <person name="Huang J."/>
            <person name="Zhang X."/>
            <person name="Sun H."/>
            <person name="Wang H."/>
        </authorList>
    </citation>
    <scope>NUCLEOTIDE SEQUENCE [LARGE SCALE GENOMIC DNA]</scope>
    <source>
        <strain evidence="3">TB1705</strain>
        <tissue evidence="3">Leaf</tissue>
    </source>
</reference>
<dbReference type="FunFam" id="3.40.50.720:FF:000382">
    <property type="entry name" value="NAD(P)-binding Rossmann-fold superfamily protein"/>
    <property type="match status" value="1"/>
</dbReference>
<dbReference type="OrthoDB" id="2735536at2759"/>
<dbReference type="GO" id="GO:0016616">
    <property type="term" value="F:oxidoreductase activity, acting on the CH-OH group of donors, NAD or NADP as acceptor"/>
    <property type="evidence" value="ECO:0007669"/>
    <property type="project" value="TreeGrafter"/>
</dbReference>
<dbReference type="AlphaFoldDB" id="A0A7J7P4H0"/>
<protein>
    <recommendedName>
        <fullName evidence="2">NAD-dependent epimerase/dehydratase domain-containing protein</fullName>
    </recommendedName>
</protein>
<dbReference type="EMBL" id="JACGCM010000287">
    <property type="protein sequence ID" value="KAF6174172.1"/>
    <property type="molecule type" value="Genomic_DNA"/>
</dbReference>
<name>A0A7J7P4H0_9MAGN</name>
<proteinExistence type="predicted"/>
<dbReference type="PANTHER" id="PTHR10366">
    <property type="entry name" value="NAD DEPENDENT EPIMERASE/DEHYDRATASE"/>
    <property type="match status" value="1"/>
</dbReference>
<dbReference type="Proteomes" id="UP000541444">
    <property type="component" value="Unassembled WGS sequence"/>
</dbReference>
<dbReference type="Gene3D" id="3.40.50.720">
    <property type="entry name" value="NAD(P)-binding Rossmann-like Domain"/>
    <property type="match status" value="1"/>
</dbReference>
<keyword evidence="1" id="KW-0560">Oxidoreductase</keyword>
<sequence length="321" mass="35832">MAEEKGRVCVTGAGGYVGSWLVKLLLSKGYEVHGTVRDPGDEKNAHLRKLDKASENLKLFKADLLDYSSLLAAIEGCIGVFHVASPVPSGAVPNPEVELIEPAITGTLNVLKACSEIRVKRVVVVSSVTAVLLNPSWPRDKVKDEACWSDKEYCRATKNWYHLSKTAAESEALEYGKKNMLDVVTVCPCFVFGPMLQSTTNTSSLFLIKILRDGVDVLENRLRHFVDVRDTAEALLLAYEKPEAEGRYICTSHNMRMKDLAEKLRSMYPNHNYPKNFTDAKEEQVLSSEKLQKLGWNYRSLEQTLIDSVQSYQDAGLISKD</sequence>
<dbReference type="InterPro" id="IPR036291">
    <property type="entry name" value="NAD(P)-bd_dom_sf"/>
</dbReference>
<dbReference type="CDD" id="cd08958">
    <property type="entry name" value="FR_SDR_e"/>
    <property type="match status" value="1"/>
</dbReference>
<organism evidence="3 4">
    <name type="scientific">Kingdonia uniflora</name>
    <dbReference type="NCBI Taxonomy" id="39325"/>
    <lineage>
        <taxon>Eukaryota</taxon>
        <taxon>Viridiplantae</taxon>
        <taxon>Streptophyta</taxon>
        <taxon>Embryophyta</taxon>
        <taxon>Tracheophyta</taxon>
        <taxon>Spermatophyta</taxon>
        <taxon>Magnoliopsida</taxon>
        <taxon>Ranunculales</taxon>
        <taxon>Circaeasteraceae</taxon>
        <taxon>Kingdonia</taxon>
    </lineage>
</organism>
<keyword evidence="4" id="KW-1185">Reference proteome</keyword>
<dbReference type="SUPFAM" id="SSF51735">
    <property type="entry name" value="NAD(P)-binding Rossmann-fold domains"/>
    <property type="match status" value="1"/>
</dbReference>
<dbReference type="InterPro" id="IPR001509">
    <property type="entry name" value="Epimerase_deHydtase"/>
</dbReference>
<comment type="caution">
    <text evidence="3">The sequence shown here is derived from an EMBL/GenBank/DDBJ whole genome shotgun (WGS) entry which is preliminary data.</text>
</comment>
<evidence type="ECO:0000256" key="1">
    <source>
        <dbReference type="ARBA" id="ARBA00023002"/>
    </source>
</evidence>
<evidence type="ECO:0000259" key="2">
    <source>
        <dbReference type="Pfam" id="PF01370"/>
    </source>
</evidence>